<dbReference type="Proteomes" id="UP000494365">
    <property type="component" value="Unassembled WGS sequence"/>
</dbReference>
<accession>A0A6S7BBW1</accession>
<proteinExistence type="predicted"/>
<evidence type="ECO:0000313" key="2">
    <source>
        <dbReference type="Proteomes" id="UP000494365"/>
    </source>
</evidence>
<reference evidence="1 2" key="1">
    <citation type="submission" date="2020-04" db="EMBL/GenBank/DDBJ databases">
        <authorList>
            <person name="De Canck E."/>
        </authorList>
    </citation>
    <scope>NUCLEOTIDE SEQUENCE [LARGE SCALE GENOMIC DNA]</scope>
    <source>
        <strain evidence="1 2">LMG 28614</strain>
    </source>
</reference>
<name>A0A6S7BBW1_9BURK</name>
<organism evidence="1 2">
    <name type="scientific">Paraburkholderia ultramafica</name>
    <dbReference type="NCBI Taxonomy" id="1544867"/>
    <lineage>
        <taxon>Bacteria</taxon>
        <taxon>Pseudomonadati</taxon>
        <taxon>Pseudomonadota</taxon>
        <taxon>Betaproteobacteria</taxon>
        <taxon>Burkholderiales</taxon>
        <taxon>Burkholderiaceae</taxon>
        <taxon>Paraburkholderia</taxon>
    </lineage>
</organism>
<dbReference type="EMBL" id="CADIKK010000008">
    <property type="protein sequence ID" value="CAB3785886.1"/>
    <property type="molecule type" value="Genomic_DNA"/>
</dbReference>
<keyword evidence="2" id="KW-1185">Reference proteome</keyword>
<dbReference type="AlphaFoldDB" id="A0A6S7BBW1"/>
<gene>
    <name evidence="1" type="ORF">LMG28614_02229</name>
</gene>
<protein>
    <submittedName>
        <fullName evidence="1">Uncharacterized protein</fullName>
    </submittedName>
</protein>
<sequence>MNWAYQRDAVVTSLEIAGIPKNHLHIAPQVTDDSVEGVRSIFDSEEQMTTIEDLAILQDLDAGGEGWEYIKRQRYPAKLFVYNETKLTVILANKMPIEHQLGVDLIYVNETLKAAVFVQYKMFRGVDGEDGYRPEKNLAREIDRMDALAASLATAGHDESCDGYRFGSDPFFMKFCKKLLTHQDSGHVPGMYVPLSFWKRLIKSPAAKGRNRGTVVYPETFQRRYFTPTHFIDMVGRGWIGTTCMQTDLIVPYLKAAIEGKKTVVLAVQSPVLPPSEDGGEPKRLPRVRKVMYPGRRKRFEVI</sequence>
<evidence type="ECO:0000313" key="1">
    <source>
        <dbReference type="EMBL" id="CAB3785886.1"/>
    </source>
</evidence>